<dbReference type="Proteomes" id="UP000176191">
    <property type="component" value="Unassembled WGS sequence"/>
</dbReference>
<protein>
    <recommendedName>
        <fullName evidence="8">Type II secretion system protein GspG C-terminal domain-containing protein</fullName>
    </recommendedName>
</protein>
<dbReference type="GO" id="GO:0015627">
    <property type="term" value="C:type II protein secretion system complex"/>
    <property type="evidence" value="ECO:0007669"/>
    <property type="project" value="InterPro"/>
</dbReference>
<dbReference type="NCBIfam" id="TIGR02532">
    <property type="entry name" value="IV_pilin_GFxxxE"/>
    <property type="match status" value="1"/>
</dbReference>
<dbReference type="Gene3D" id="3.30.700.10">
    <property type="entry name" value="Glycoprotein, Type 4 Pilin"/>
    <property type="match status" value="1"/>
</dbReference>
<evidence type="ECO:0000256" key="2">
    <source>
        <dbReference type="ARBA" id="ARBA00022481"/>
    </source>
</evidence>
<name>A0A1F5F2M9_9BACT</name>
<evidence type="ECO:0000256" key="1">
    <source>
        <dbReference type="ARBA" id="ARBA00004167"/>
    </source>
</evidence>
<evidence type="ECO:0000256" key="3">
    <source>
        <dbReference type="ARBA" id="ARBA00022692"/>
    </source>
</evidence>
<evidence type="ECO:0008006" key="8">
    <source>
        <dbReference type="Google" id="ProtNLM"/>
    </source>
</evidence>
<comment type="subcellular location">
    <subcellularLocation>
        <location evidence="1">Membrane</location>
        <topology evidence="1">Single-pass membrane protein</topology>
    </subcellularLocation>
</comment>
<dbReference type="AlphaFoldDB" id="A0A1F5F2M9"/>
<gene>
    <name evidence="6" type="ORF">A2228_01520</name>
</gene>
<comment type="caution">
    <text evidence="6">The sequence shown here is derived from an EMBL/GenBank/DDBJ whole genome shotgun (WGS) entry which is preliminary data.</text>
</comment>
<keyword evidence="2" id="KW-0488">Methylation</keyword>
<dbReference type="PRINTS" id="PR00885">
    <property type="entry name" value="BCTERIALGSPH"/>
</dbReference>
<evidence type="ECO:0000313" key="6">
    <source>
        <dbReference type="EMBL" id="OGD73928.1"/>
    </source>
</evidence>
<dbReference type="InterPro" id="IPR012902">
    <property type="entry name" value="N_methyl_site"/>
</dbReference>
<dbReference type="GO" id="GO:0016020">
    <property type="term" value="C:membrane"/>
    <property type="evidence" value="ECO:0007669"/>
    <property type="project" value="UniProtKB-SubCell"/>
</dbReference>
<keyword evidence="5" id="KW-0472">Membrane</keyword>
<evidence type="ECO:0000313" key="7">
    <source>
        <dbReference type="Proteomes" id="UP000176191"/>
    </source>
</evidence>
<organism evidence="6 7">
    <name type="scientific">Candidatus Collierbacteria bacterium RIFOXYA2_FULL_46_10</name>
    <dbReference type="NCBI Taxonomy" id="1817726"/>
    <lineage>
        <taxon>Bacteria</taxon>
        <taxon>Candidatus Collieribacteriota</taxon>
    </lineage>
</organism>
<proteinExistence type="predicted"/>
<evidence type="ECO:0000256" key="5">
    <source>
        <dbReference type="ARBA" id="ARBA00023136"/>
    </source>
</evidence>
<dbReference type="SUPFAM" id="SSF54523">
    <property type="entry name" value="Pili subunits"/>
    <property type="match status" value="1"/>
</dbReference>
<dbReference type="InterPro" id="IPR045584">
    <property type="entry name" value="Pilin-like"/>
</dbReference>
<keyword evidence="4" id="KW-1133">Transmembrane helix</keyword>
<dbReference type="Pfam" id="PF07963">
    <property type="entry name" value="N_methyl"/>
    <property type="match status" value="1"/>
</dbReference>
<accession>A0A1F5F2M9</accession>
<sequence length="203" mass="21601">MFLRKLGFTMIELLIVIAVLGILAVAVLAAINPIEQINRGKDTGTRSDAEQLLSAVDRYYAGRGYYPWMADNESENLAAAWVELQGTATTTIAVGADGEDMLANLSSGGTSEVKESFITRIINAEQTTPLRIFNEGSLSSDSTYICFTPKSASFREEAWKRCSDDGVARALPGDFPPLACPAGGTCATAATSDLATACFICLP</sequence>
<evidence type="ECO:0000256" key="4">
    <source>
        <dbReference type="ARBA" id="ARBA00022989"/>
    </source>
</evidence>
<dbReference type="InterPro" id="IPR002416">
    <property type="entry name" value="T2SS_protein-GspH"/>
</dbReference>
<dbReference type="EMBL" id="MFAK01000044">
    <property type="protein sequence ID" value="OGD73928.1"/>
    <property type="molecule type" value="Genomic_DNA"/>
</dbReference>
<dbReference type="GO" id="GO:0015628">
    <property type="term" value="P:protein secretion by the type II secretion system"/>
    <property type="evidence" value="ECO:0007669"/>
    <property type="project" value="InterPro"/>
</dbReference>
<reference evidence="6 7" key="1">
    <citation type="journal article" date="2016" name="Nat. Commun.">
        <title>Thousands of microbial genomes shed light on interconnected biogeochemical processes in an aquifer system.</title>
        <authorList>
            <person name="Anantharaman K."/>
            <person name="Brown C.T."/>
            <person name="Hug L.A."/>
            <person name="Sharon I."/>
            <person name="Castelle C.J."/>
            <person name="Probst A.J."/>
            <person name="Thomas B.C."/>
            <person name="Singh A."/>
            <person name="Wilkins M.J."/>
            <person name="Karaoz U."/>
            <person name="Brodie E.L."/>
            <person name="Williams K.H."/>
            <person name="Hubbard S.S."/>
            <person name="Banfield J.F."/>
        </authorList>
    </citation>
    <scope>NUCLEOTIDE SEQUENCE [LARGE SCALE GENOMIC DNA]</scope>
</reference>
<keyword evidence="3" id="KW-0812">Transmembrane</keyword>